<feature type="compositionally biased region" description="Low complexity" evidence="1">
    <location>
        <begin position="128"/>
        <end position="159"/>
    </location>
</feature>
<name>A0A8H6XHP4_9AGAR</name>
<organism evidence="3 4">
    <name type="scientific">Mycena sanguinolenta</name>
    <dbReference type="NCBI Taxonomy" id="230812"/>
    <lineage>
        <taxon>Eukaryota</taxon>
        <taxon>Fungi</taxon>
        <taxon>Dikarya</taxon>
        <taxon>Basidiomycota</taxon>
        <taxon>Agaricomycotina</taxon>
        <taxon>Agaricomycetes</taxon>
        <taxon>Agaricomycetidae</taxon>
        <taxon>Agaricales</taxon>
        <taxon>Marasmiineae</taxon>
        <taxon>Mycenaceae</taxon>
        <taxon>Mycena</taxon>
    </lineage>
</organism>
<accession>A0A8H6XHP4</accession>
<dbReference type="EMBL" id="JACAZH010000029">
    <property type="protein sequence ID" value="KAF7340844.1"/>
    <property type="molecule type" value="Genomic_DNA"/>
</dbReference>
<evidence type="ECO:0000313" key="4">
    <source>
        <dbReference type="Proteomes" id="UP000623467"/>
    </source>
</evidence>
<dbReference type="Proteomes" id="UP000623467">
    <property type="component" value="Unassembled WGS sequence"/>
</dbReference>
<dbReference type="OrthoDB" id="2564568at2759"/>
<gene>
    <name evidence="3" type="ORF">MSAN_02113900</name>
</gene>
<evidence type="ECO:0000256" key="2">
    <source>
        <dbReference type="SAM" id="SignalP"/>
    </source>
</evidence>
<dbReference type="AlphaFoldDB" id="A0A8H6XHP4"/>
<proteinExistence type="predicted"/>
<evidence type="ECO:0008006" key="5">
    <source>
        <dbReference type="Google" id="ProtNLM"/>
    </source>
</evidence>
<keyword evidence="4" id="KW-1185">Reference proteome</keyword>
<evidence type="ECO:0000313" key="3">
    <source>
        <dbReference type="EMBL" id="KAF7340844.1"/>
    </source>
</evidence>
<keyword evidence="2" id="KW-0732">Signal</keyword>
<feature type="region of interest" description="Disordered" evidence="1">
    <location>
        <begin position="125"/>
        <end position="159"/>
    </location>
</feature>
<evidence type="ECO:0000256" key="1">
    <source>
        <dbReference type="SAM" id="MobiDB-lite"/>
    </source>
</evidence>
<sequence>MFVLPVYVLGLVLLAMAEGGGLFPRQSSSGFFDPSQIPTQCQTTCNTVVDNANTCTTFQCLCTPANDAAVLSCVNCVTSFNSSATTIVDGQDILNQFASQCNINNITVSSLSASGIATVTGVTTSDLSPPITSSAPPSSQSASATSPSVPTSSTSVAPSTTSNQASLVSLATLWPGCTALVVAALTLLV</sequence>
<reference evidence="3" key="1">
    <citation type="submission" date="2020-05" db="EMBL/GenBank/DDBJ databases">
        <title>Mycena genomes resolve the evolution of fungal bioluminescence.</title>
        <authorList>
            <person name="Tsai I.J."/>
        </authorList>
    </citation>
    <scope>NUCLEOTIDE SEQUENCE</scope>
    <source>
        <strain evidence="3">160909Yilan</strain>
    </source>
</reference>
<comment type="caution">
    <text evidence="3">The sequence shown here is derived from an EMBL/GenBank/DDBJ whole genome shotgun (WGS) entry which is preliminary data.</text>
</comment>
<feature type="chain" id="PRO_5034431665" description="Extracellular membrane protein CFEM domain-containing protein" evidence="2">
    <location>
        <begin position="20"/>
        <end position="189"/>
    </location>
</feature>
<protein>
    <recommendedName>
        <fullName evidence="5">Extracellular membrane protein CFEM domain-containing protein</fullName>
    </recommendedName>
</protein>
<feature type="signal peptide" evidence="2">
    <location>
        <begin position="1"/>
        <end position="19"/>
    </location>
</feature>